<dbReference type="GO" id="GO:0039694">
    <property type="term" value="P:viral RNA genome replication"/>
    <property type="evidence" value="ECO:0007669"/>
    <property type="project" value="InterPro"/>
</dbReference>
<name>A0A977XU06_9VIRU</name>
<keyword evidence="4" id="KW-0548">Nucleotidyltransferase</keyword>
<accession>A0A977XU06</accession>
<dbReference type="CDD" id="cd22792">
    <property type="entry name" value="OTU_RDRP-like"/>
    <property type="match status" value="1"/>
</dbReference>
<keyword evidence="9" id="KW-0693">Viral RNA replication</keyword>
<dbReference type="InterPro" id="IPR001788">
    <property type="entry name" value="RNA-dep_RNA_pol_alsuvir"/>
</dbReference>
<evidence type="ECO:0000256" key="4">
    <source>
        <dbReference type="ARBA" id="ARBA00022695"/>
    </source>
</evidence>
<proteinExistence type="inferred from homology"/>
<feature type="domain" description="(+)RNA virus helicase C-terminal" evidence="15">
    <location>
        <begin position="1169"/>
        <end position="1514"/>
    </location>
</feature>
<evidence type="ECO:0000256" key="6">
    <source>
        <dbReference type="ARBA" id="ARBA00022801"/>
    </source>
</evidence>
<dbReference type="InterPro" id="IPR007094">
    <property type="entry name" value="RNA-dir_pol_PSvirus"/>
</dbReference>
<evidence type="ECO:0000256" key="11">
    <source>
        <dbReference type="SAM" id="MobiDB-lite"/>
    </source>
</evidence>
<dbReference type="InterPro" id="IPR003323">
    <property type="entry name" value="OTU_dom"/>
</dbReference>
<dbReference type="PROSITE" id="PS51657">
    <property type="entry name" value="PSRV_HELICASE"/>
    <property type="match status" value="1"/>
</dbReference>
<dbReference type="InterPro" id="IPR002588">
    <property type="entry name" value="Alphavirus-like_MT_dom"/>
</dbReference>
<feature type="domain" description="OTU" evidence="13">
    <location>
        <begin position="922"/>
        <end position="1031"/>
    </location>
</feature>
<keyword evidence="7" id="KW-0347">Helicase</keyword>
<evidence type="ECO:0000256" key="3">
    <source>
        <dbReference type="ARBA" id="ARBA00022679"/>
    </source>
</evidence>
<dbReference type="GO" id="GO:0003723">
    <property type="term" value="F:RNA binding"/>
    <property type="evidence" value="ECO:0007669"/>
    <property type="project" value="InterPro"/>
</dbReference>
<keyword evidence="6" id="KW-0378">Hydrolase</keyword>
<dbReference type="Pfam" id="PF05379">
    <property type="entry name" value="Peptidase_C23"/>
    <property type="match status" value="1"/>
</dbReference>
<evidence type="ECO:0000259" key="12">
    <source>
        <dbReference type="PROSITE" id="PS50507"/>
    </source>
</evidence>
<keyword evidence="5" id="KW-0547">Nucleotide-binding</keyword>
<evidence type="ECO:0000259" key="16">
    <source>
        <dbReference type="PROSITE" id="PS51743"/>
    </source>
</evidence>
<dbReference type="InterPro" id="IPR037151">
    <property type="entry name" value="AlkB-like_sf"/>
</dbReference>
<dbReference type="GO" id="GO:0003968">
    <property type="term" value="F:RNA-directed RNA polymerase activity"/>
    <property type="evidence" value="ECO:0007669"/>
    <property type="project" value="UniProtKB-KW"/>
</dbReference>
<feature type="domain" description="Alphavirus-like MT" evidence="16">
    <location>
        <begin position="63"/>
        <end position="254"/>
    </location>
</feature>
<evidence type="ECO:0000256" key="7">
    <source>
        <dbReference type="ARBA" id="ARBA00022806"/>
    </source>
</evidence>
<dbReference type="SUPFAM" id="SSF56672">
    <property type="entry name" value="DNA/RNA polymerases"/>
    <property type="match status" value="1"/>
</dbReference>
<evidence type="ECO:0000256" key="8">
    <source>
        <dbReference type="ARBA" id="ARBA00022840"/>
    </source>
</evidence>
<evidence type="ECO:0000256" key="9">
    <source>
        <dbReference type="ARBA" id="ARBA00022953"/>
    </source>
</evidence>
<comment type="similarity">
    <text evidence="1">Belongs to the potexviruses/carlaviruses RNA replication protein family.</text>
</comment>
<evidence type="ECO:0000256" key="10">
    <source>
        <dbReference type="ARBA" id="ARBA00047984"/>
    </source>
</evidence>
<reference evidence="17 18" key="1">
    <citation type="submission" date="2022-04" db="EMBL/GenBank/DDBJ databases">
        <title>Identification and Characterization of fivethree novel Carlaviruses and one amalgavirus Associated With Pseudostellaria heterophylla mosaic Disease.</title>
        <authorList>
            <person name="Wang R."/>
            <person name="Li Y."/>
            <person name="Ding W."/>
        </authorList>
    </citation>
    <scope>NUCLEOTIDE SEQUENCE [LARGE SCALE GENOMIC DNA]</scope>
    <source>
        <strain evidence="17 18">TZS</strain>
    </source>
</reference>
<dbReference type="GO" id="GO:0006351">
    <property type="term" value="P:DNA-templated transcription"/>
    <property type="evidence" value="ECO:0007669"/>
    <property type="project" value="InterPro"/>
</dbReference>
<feature type="domain" description="RdRp catalytic" evidence="12">
    <location>
        <begin position="1808"/>
        <end position="1915"/>
    </location>
</feature>
<dbReference type="Pfam" id="PF01443">
    <property type="entry name" value="Viral_helicase1"/>
    <property type="match status" value="1"/>
</dbReference>
<evidence type="ECO:0000256" key="1">
    <source>
        <dbReference type="ARBA" id="ARBA00008513"/>
    </source>
</evidence>
<dbReference type="InterPro" id="IPR027351">
    <property type="entry name" value="(+)RNA_virus_helicase_core_dom"/>
</dbReference>
<dbReference type="CDD" id="cd23245">
    <property type="entry name" value="Betaflexiviridae_RdRp"/>
    <property type="match status" value="1"/>
</dbReference>
<evidence type="ECO:0000256" key="2">
    <source>
        <dbReference type="ARBA" id="ARBA00022484"/>
    </source>
</evidence>
<protein>
    <submittedName>
        <fullName evidence="17">Replicase</fullName>
    </submittedName>
</protein>
<dbReference type="GO" id="GO:0003724">
    <property type="term" value="F:RNA helicase activity"/>
    <property type="evidence" value="ECO:0007669"/>
    <property type="project" value="UniProtKB-EC"/>
</dbReference>
<dbReference type="SUPFAM" id="SSF52540">
    <property type="entry name" value="P-loop containing nucleoside triphosphate hydrolases"/>
    <property type="match status" value="1"/>
</dbReference>
<feature type="compositionally biased region" description="Low complexity" evidence="11">
    <location>
        <begin position="875"/>
        <end position="900"/>
    </location>
</feature>
<dbReference type="EMBL" id="ON241319">
    <property type="protein sequence ID" value="UXX34097.1"/>
    <property type="molecule type" value="Genomic_RNA"/>
</dbReference>
<keyword evidence="3" id="KW-0808">Transferase</keyword>
<dbReference type="InterPro" id="IPR027417">
    <property type="entry name" value="P-loop_NTPase"/>
</dbReference>
<dbReference type="Pfam" id="PF01660">
    <property type="entry name" value="Vmethyltransf"/>
    <property type="match status" value="1"/>
</dbReference>
<feature type="compositionally biased region" description="Acidic residues" evidence="11">
    <location>
        <begin position="860"/>
        <end position="874"/>
    </location>
</feature>
<dbReference type="GO" id="GO:0006396">
    <property type="term" value="P:RNA processing"/>
    <property type="evidence" value="ECO:0007669"/>
    <property type="project" value="InterPro"/>
</dbReference>
<dbReference type="SUPFAM" id="SSF51197">
    <property type="entry name" value="Clavaminate synthase-like"/>
    <property type="match status" value="1"/>
</dbReference>
<dbReference type="PROSITE" id="PS51743">
    <property type="entry name" value="ALPHAVIRUS_MT"/>
    <property type="match status" value="1"/>
</dbReference>
<dbReference type="InterPro" id="IPR008041">
    <property type="entry name" value="Peptidase_C23"/>
</dbReference>
<dbReference type="GO" id="GO:0016817">
    <property type="term" value="F:hydrolase activity, acting on acid anhydrides"/>
    <property type="evidence" value="ECO:0007669"/>
    <property type="project" value="InterPro"/>
</dbReference>
<feature type="domain" description="Peptidase C23" evidence="14">
    <location>
        <begin position="1030"/>
        <end position="1121"/>
    </location>
</feature>
<evidence type="ECO:0000259" key="14">
    <source>
        <dbReference type="PROSITE" id="PS51492"/>
    </source>
</evidence>
<dbReference type="PROSITE" id="PS50802">
    <property type="entry name" value="OTU"/>
    <property type="match status" value="1"/>
</dbReference>
<feature type="region of interest" description="Disordered" evidence="11">
    <location>
        <begin position="850"/>
        <end position="903"/>
    </location>
</feature>
<dbReference type="Proteomes" id="UP001259896">
    <property type="component" value="Segment"/>
</dbReference>
<evidence type="ECO:0000313" key="17">
    <source>
        <dbReference type="EMBL" id="UXX34097.1"/>
    </source>
</evidence>
<dbReference type="GO" id="GO:0016556">
    <property type="term" value="P:mRNA modification"/>
    <property type="evidence" value="ECO:0007669"/>
    <property type="project" value="InterPro"/>
</dbReference>
<dbReference type="PROSITE" id="PS51492">
    <property type="entry name" value="PEPTIDASE_C23"/>
    <property type="match status" value="1"/>
</dbReference>
<comment type="catalytic activity">
    <reaction evidence="10">
        <text>ATP + H2O = ADP + phosphate + H(+)</text>
        <dbReference type="Rhea" id="RHEA:13065"/>
        <dbReference type="ChEBI" id="CHEBI:15377"/>
        <dbReference type="ChEBI" id="CHEBI:15378"/>
        <dbReference type="ChEBI" id="CHEBI:30616"/>
        <dbReference type="ChEBI" id="CHEBI:43474"/>
        <dbReference type="ChEBI" id="CHEBI:456216"/>
        <dbReference type="EC" id="3.6.4.13"/>
    </reaction>
</comment>
<evidence type="ECO:0000259" key="15">
    <source>
        <dbReference type="PROSITE" id="PS51657"/>
    </source>
</evidence>
<dbReference type="PROSITE" id="PS50507">
    <property type="entry name" value="RDRP_SSRNA_POS"/>
    <property type="match status" value="1"/>
</dbReference>
<dbReference type="Gene3D" id="3.40.50.300">
    <property type="entry name" value="P-loop containing nucleotide triphosphate hydrolases"/>
    <property type="match status" value="1"/>
</dbReference>
<dbReference type="GO" id="GO:0005524">
    <property type="term" value="F:ATP binding"/>
    <property type="evidence" value="ECO:0007669"/>
    <property type="project" value="UniProtKB-KW"/>
</dbReference>
<dbReference type="Pfam" id="PF00978">
    <property type="entry name" value="RdRP_2"/>
    <property type="match status" value="1"/>
</dbReference>
<dbReference type="GO" id="GO:0008174">
    <property type="term" value="F:mRNA methyltransferase activity"/>
    <property type="evidence" value="ECO:0007669"/>
    <property type="project" value="UniProtKB-UniRule"/>
</dbReference>
<dbReference type="Gene3D" id="2.60.120.590">
    <property type="entry name" value="Alpha-ketoglutarate-dependent dioxygenase AlkB-like"/>
    <property type="match status" value="1"/>
</dbReference>
<evidence type="ECO:0000256" key="5">
    <source>
        <dbReference type="ARBA" id="ARBA00022741"/>
    </source>
</evidence>
<dbReference type="InterPro" id="IPR043502">
    <property type="entry name" value="DNA/RNA_pol_sf"/>
</dbReference>
<keyword evidence="8" id="KW-0067">ATP-binding</keyword>
<organism evidence="17 18">
    <name type="scientific">Pseudostellaria heterophylla carlavirus 1</name>
    <dbReference type="NCBI Taxonomy" id="2982810"/>
    <lineage>
        <taxon>Viruses</taxon>
        <taxon>Riboviria</taxon>
        <taxon>Orthornavirae</taxon>
        <taxon>Kitrinoviricota</taxon>
        <taxon>Alsuviricetes</taxon>
        <taxon>Tymovirales</taxon>
        <taxon>Betaflexiviridae</taxon>
        <taxon>Quinvirinae</taxon>
        <taxon>Carlavirus</taxon>
        <taxon>Carlavirus unipseudostellariae</taxon>
    </lineage>
</organism>
<keyword evidence="2" id="KW-0696">RNA-directed RNA polymerase</keyword>
<keyword evidence="18" id="KW-1185">Reference proteome</keyword>
<evidence type="ECO:0000313" key="18">
    <source>
        <dbReference type="Proteomes" id="UP001259896"/>
    </source>
</evidence>
<evidence type="ECO:0000259" key="13">
    <source>
        <dbReference type="PROSITE" id="PS50802"/>
    </source>
</evidence>
<sequence>MALTYRSPLEENVAAYDSSVQGVIASTSANYYRDVESNNFQFFNFHLSPVAKKKLIEAGIYLSPYSALPHSHPVCKTLENNILYNVLPGLVDNSFYFVGIKNFKLDLLKLRNSKLSMLNKICRYVTSLDKVRYGSEFVVRSSPPIPGFKRHCGHIDGPTLKELVPEVVARSAKKLFLHDELHYWDHRDLISFLEVVKPEVLYASVVYPPEILQGATSSLNKWCYTFEIVGRDFVFYPDGVHGEGYQQPLKCGYILKAKTITLGDGEVYHVDVVSSKFAHHLVAITKGKSLGPTVRSFGPFEATSCRGLEPVVRDVQHCFPISYEVVSRVYRYLRTLKKPDAQSAMAKLSQLLPEPTGIEIKFLQDFADLVIGTSTINTMIKPARAKIFFGGWLRKLPKILVSRFSVVKELSLDEFVSYMEPYHFQVELMDIGWNYAHSLDLYSMAEADFGVDVVKLIDDRFIYGTSSELVDRTPQPYTSLFACVERRRELIAIPTAALENFCCSVLMSEIFNPFIREISLTRAKEAILRKISHSWCLIMPKKLLMKHIVSGNFMVCLIRRLRSRYCKNLRLDYASYPLLWFLDQGRGYQKYLTGYTEGKHLIPKWHDIYGACVSSVIRGPLPALRKRLVPIEYAGRDYFAWPHGLGASVGPQTPAPLVEEELSPMPDEPLSDSGALEQACGSCEKMLDCTCGLRIEVRNLPLVSMHNFKTLEKLHNRQVGWYSIDSEGYSYNGGSHESLGWPEWLPVWMEINGIDHQYYNCCLYQVYARNGKIGFHADDEDIFATGSSVCTVNLEGNAVFSIRCSSGCGQIDLSPGVIFTMPEGFQESHKHAVGHASVGRSSLTFRRKKTTQEIKATPVSEEEPAASGDGDVDGGAESNPDSSSDNESGSFSGSSSDSSGTPLVERSYGSLSYSKLPENVFFSTVDVRGDGNCFWRVLELATGMAWVEIKRLVARNPPLDKIYQERFSEQMQNGVYAESESMLSAAYTLHAKLIIYDQGTRQLVTIMPTCEVTREVHMHLDNEHFQYLKPSNDCVLQAVSKAVKRQYNEVFAVYTKTCGEEGLDADIWRKDGVNLEDLDSIFKTFDIEATVVCNGEAHVYNAGGSFKACFTLEKGHLEYNKKNPVVDVPILRGEIDALSVSSASICELRARGSTVPYVARKARGEILARSFLSGCTGVLNSQLFNDESSLTGKFLHEGQVLPSEVICLLGTFGAGKSTVFADFFGRNRAKGIFYVSPRRALADEFRRRIGLSSSLGKKGAKKDEVATASGIKASQRHWHVLTFEVFLKKMHQVKPGMALLIDEVQLYPPGYLDLVLYCLPDGVHVIVGGDPCQSNYDNESDRAVLVEEEQDAIKLLNGQKYDFNVLSKRFKNANFIGRLPCEIEPTSCAVMNEEHLLFTGLDEMCQAPNDYSRVFLVSSFEEKKIVESYINDCKPKILTFGESTGLNFRKGVILITNVSSAADDRRWVTALSRFSENICFVNLVGTSWEFLAKSYRGRPLGQFLSRKACVEDLKNFLPGNPTFNIGFRDRVGKDEGLKEDKAVGDPWLKGMIDLFQIEDVEEVEEQLEEIQEEWFKTHLPVAELESVRASWVHKLLAKEFREVRMGYNVSEQFTDEYAKEKGKVLTNAAERFEAIYPRHRANDTVTFLMAVKKRLRFSRPATEKAKLVEAQNYGAFLLKEFLAKVPIKKGHNEVMMRQAKADFEDKKMSKSAATIENHSGRSCRDWLIDIGLIFSKSQLCTKFDNRFRVAKAAQSIVCFQHEVLCRFAPYMRYIEKKLHEALPSNYYIHSGKGLEELNAWVIKGRFDGVCTESDYEAFDASQDQYIVAFELAMMNYLGLPRDLIEDYKFIKTHLGSKLGNFAIMRFSGEASTFLFNTMANMLFTFLRYEIKGNEHICFAGDDMCASKQLIIKRAHEGFLKKLKLKAKVFMVEKPTFCGWHLSPDGIYKKPQLVLERMCIAKEKANLANCIDNYAIEVSFAYKMGERALNRMDEEEAAAFYNCVRIIIKNKHLLKSDIKNLYSDLE</sequence>